<dbReference type="AlphaFoldDB" id="A0A4Y7LLQ7"/>
<reference evidence="1 2" key="1">
    <citation type="journal article" date="2018" name="Science">
        <title>The opium poppy genome and morphinan production.</title>
        <authorList>
            <person name="Guo L."/>
            <person name="Winzer T."/>
            <person name="Yang X."/>
            <person name="Li Y."/>
            <person name="Ning Z."/>
            <person name="He Z."/>
            <person name="Teodor R."/>
            <person name="Lu Y."/>
            <person name="Bowser T.A."/>
            <person name="Graham I.A."/>
            <person name="Ye K."/>
        </authorList>
    </citation>
    <scope>NUCLEOTIDE SEQUENCE [LARGE SCALE GENOMIC DNA]</scope>
    <source>
        <strain evidence="2">cv. HN1</strain>
        <tissue evidence="1">Leaves</tissue>
    </source>
</reference>
<keyword evidence="2" id="KW-1185">Reference proteome</keyword>
<name>A0A4Y7LLQ7_PAPSO</name>
<gene>
    <name evidence="1" type="ORF">C5167_047805</name>
</gene>
<sequence>MAIEETRVRLNHLKISEVSTKAIPITTEEEQSTEVVVPTKIEEAGRKYCCANCYRSYGRVTHVALEWRVTLEPIAVVSGGRGREHQPYYTCRFPGINSHRVEAGMLDHSVFIRKFNTVCNFCGEIVGWHLLSFNSQRTAGPSQTAKSDYMPDNAVYWCDTLMDREKVVLLDEEENEIARDCNVDSEIPSINYMKEKKAKKVLPLRKAFKRQHQFLALGTAQVLAQGRAVNRARQVLAQGTAIKPAPRNLKWDYFA</sequence>
<organism evidence="1 2">
    <name type="scientific">Papaver somniferum</name>
    <name type="common">Opium poppy</name>
    <dbReference type="NCBI Taxonomy" id="3469"/>
    <lineage>
        <taxon>Eukaryota</taxon>
        <taxon>Viridiplantae</taxon>
        <taxon>Streptophyta</taxon>
        <taxon>Embryophyta</taxon>
        <taxon>Tracheophyta</taxon>
        <taxon>Spermatophyta</taxon>
        <taxon>Magnoliopsida</taxon>
        <taxon>Ranunculales</taxon>
        <taxon>Papaveraceae</taxon>
        <taxon>Papaveroideae</taxon>
        <taxon>Papaver</taxon>
    </lineage>
</organism>
<accession>A0A4Y7LLQ7</accession>
<dbReference type="Proteomes" id="UP000316621">
    <property type="component" value="Chromosome 11"/>
</dbReference>
<dbReference type="EMBL" id="CM010725">
    <property type="protein sequence ID" value="RZC85015.1"/>
    <property type="molecule type" value="Genomic_DNA"/>
</dbReference>
<evidence type="ECO:0000313" key="2">
    <source>
        <dbReference type="Proteomes" id="UP000316621"/>
    </source>
</evidence>
<protein>
    <submittedName>
        <fullName evidence="1">Uncharacterized protein</fullName>
    </submittedName>
</protein>
<proteinExistence type="predicted"/>
<dbReference type="Gramene" id="RZC85015">
    <property type="protein sequence ID" value="RZC85015"/>
    <property type="gene ID" value="C5167_047805"/>
</dbReference>
<evidence type="ECO:0000313" key="1">
    <source>
        <dbReference type="EMBL" id="RZC85015.1"/>
    </source>
</evidence>